<dbReference type="Proteomes" id="UP000594262">
    <property type="component" value="Unplaced"/>
</dbReference>
<dbReference type="EnsemblMetazoa" id="CLYHEMT002948.1">
    <property type="protein sequence ID" value="CLYHEMP002948.1"/>
    <property type="gene ID" value="CLYHEMG002948"/>
</dbReference>
<sequence>TKDKPKPVTTSYLFDYVRNAIDSLSTARNIVFYSKQQLPVISSKDPCFNKIIFMAGFGTGKTFLLREKVMILSKDDLYKGRILYVVCNGEGLLYHDRKTELEQQGITVVTGKSAIESLKIPWIRRHFKAIVFDEWSENYEKEIDLKWLDNFPVCWIAPNSSYRARAKVFVSIKINFKDFEVIQLRTNLRNTKEIVKKTKNIAETQLYEYAQGVSETPVNFLTGSPPIYVSSIGEAVFKASLLRKKGLLIVKDTIKFPVPPNEPIKFYHLSRNDFDENDNPCDYLRQGNILVASRNYVSGFECPVVIYENDQTTRENLEHHECNISMRCTTQLIIVGQNNDSSQALAYFKIANLLQHSVEDSALLSQFKVLTMNYIIDYVKHFARRDILTNILHILKITLEDLTDGFDEKNFSAASTSKVLHEFLTFIVDDLVEEQSSKEDFSPKTLKAILFLKKIIMHVFCNCKNIEQIINKLCRFLSFKSLVDLFEKNKSGLMNYFDF</sequence>
<organism evidence="1 2">
    <name type="scientific">Clytia hemisphaerica</name>
    <dbReference type="NCBI Taxonomy" id="252671"/>
    <lineage>
        <taxon>Eukaryota</taxon>
        <taxon>Metazoa</taxon>
        <taxon>Cnidaria</taxon>
        <taxon>Hydrozoa</taxon>
        <taxon>Hydroidolina</taxon>
        <taxon>Leptothecata</taxon>
        <taxon>Obeliida</taxon>
        <taxon>Clytiidae</taxon>
        <taxon>Clytia</taxon>
    </lineage>
</organism>
<accession>A0A7M5UUR2</accession>
<name>A0A7M5UUR2_9CNID</name>
<reference evidence="1" key="1">
    <citation type="submission" date="2021-01" db="UniProtKB">
        <authorList>
            <consortium name="EnsemblMetazoa"/>
        </authorList>
    </citation>
    <scope>IDENTIFICATION</scope>
</reference>
<evidence type="ECO:0000313" key="2">
    <source>
        <dbReference type="Proteomes" id="UP000594262"/>
    </source>
</evidence>
<dbReference type="AlphaFoldDB" id="A0A7M5UUR2"/>
<dbReference type="SUPFAM" id="SSF52540">
    <property type="entry name" value="P-loop containing nucleoside triphosphate hydrolases"/>
    <property type="match status" value="1"/>
</dbReference>
<dbReference type="InterPro" id="IPR027417">
    <property type="entry name" value="P-loop_NTPase"/>
</dbReference>
<proteinExistence type="predicted"/>
<protein>
    <submittedName>
        <fullName evidence="1">Uncharacterized protein</fullName>
    </submittedName>
</protein>
<evidence type="ECO:0000313" key="1">
    <source>
        <dbReference type="EnsemblMetazoa" id="CLYHEMP002948.1"/>
    </source>
</evidence>
<keyword evidence="2" id="KW-1185">Reference proteome</keyword>